<protein>
    <submittedName>
        <fullName evidence="1">Uncharacterized protein</fullName>
    </submittedName>
</protein>
<accession>A0A1W0WLF5</accession>
<dbReference type="Proteomes" id="UP000192578">
    <property type="component" value="Unassembled WGS sequence"/>
</dbReference>
<dbReference type="AlphaFoldDB" id="A0A1W0WLF5"/>
<dbReference type="GO" id="GO:0046982">
    <property type="term" value="F:protein heterodimerization activity"/>
    <property type="evidence" value="ECO:0007669"/>
    <property type="project" value="InterPro"/>
</dbReference>
<evidence type="ECO:0000313" key="1">
    <source>
        <dbReference type="EMBL" id="OQV16012.1"/>
    </source>
</evidence>
<dbReference type="InterPro" id="IPR009072">
    <property type="entry name" value="Histone-fold"/>
</dbReference>
<reference evidence="2" key="1">
    <citation type="submission" date="2017-01" db="EMBL/GenBank/DDBJ databases">
        <title>Comparative genomics of anhydrobiosis in the tardigrade Hypsibius dujardini.</title>
        <authorList>
            <person name="Yoshida Y."/>
            <person name="Koutsovoulos G."/>
            <person name="Laetsch D."/>
            <person name="Stevens L."/>
            <person name="Kumar S."/>
            <person name="Horikawa D."/>
            <person name="Ishino K."/>
            <person name="Komine S."/>
            <person name="Tomita M."/>
            <person name="Blaxter M."/>
            <person name="Arakawa K."/>
        </authorList>
    </citation>
    <scope>NUCLEOTIDE SEQUENCE [LARGE SCALE GENOMIC DNA]</scope>
    <source>
        <strain evidence="2">Z151</strain>
    </source>
</reference>
<evidence type="ECO:0000313" key="2">
    <source>
        <dbReference type="Proteomes" id="UP000192578"/>
    </source>
</evidence>
<dbReference type="SUPFAM" id="SSF47113">
    <property type="entry name" value="Histone-fold"/>
    <property type="match status" value="1"/>
</dbReference>
<dbReference type="EMBL" id="MTYJ01000080">
    <property type="protein sequence ID" value="OQV16012.1"/>
    <property type="molecule type" value="Genomic_DNA"/>
</dbReference>
<gene>
    <name evidence="1" type="ORF">BV898_09933</name>
</gene>
<sequence length="104" mass="11618">MDVLNKKTKQALRRARCVAKILQEKEAAVEKVTHSLLSNLNVFLLQVCLQPGDLISTSPDNQARMTKKHTISARDISTSTSCKLLIPNELSRHAVFEGTRCTKK</sequence>
<name>A0A1W0WLF5_HYPEX</name>
<comment type="caution">
    <text evidence="1">The sequence shown here is derived from an EMBL/GenBank/DDBJ whole genome shotgun (WGS) entry which is preliminary data.</text>
</comment>
<keyword evidence="2" id="KW-1185">Reference proteome</keyword>
<dbReference type="Gene3D" id="1.10.20.10">
    <property type="entry name" value="Histone, subunit A"/>
    <property type="match status" value="1"/>
</dbReference>
<organism evidence="1 2">
    <name type="scientific">Hypsibius exemplaris</name>
    <name type="common">Freshwater tardigrade</name>
    <dbReference type="NCBI Taxonomy" id="2072580"/>
    <lineage>
        <taxon>Eukaryota</taxon>
        <taxon>Metazoa</taxon>
        <taxon>Ecdysozoa</taxon>
        <taxon>Tardigrada</taxon>
        <taxon>Eutardigrada</taxon>
        <taxon>Parachela</taxon>
        <taxon>Hypsibioidea</taxon>
        <taxon>Hypsibiidae</taxon>
        <taxon>Hypsibius</taxon>
    </lineage>
</organism>
<proteinExistence type="predicted"/>